<reference evidence="2" key="1">
    <citation type="journal article" date="2013" name="Nature">
        <title>Draft genome of the wheat A-genome progenitor Triticum urartu.</title>
        <authorList>
            <person name="Ling H.Q."/>
            <person name="Zhao S."/>
            <person name="Liu D."/>
            <person name="Wang J."/>
            <person name="Sun H."/>
            <person name="Zhang C."/>
            <person name="Fan H."/>
            <person name="Li D."/>
            <person name="Dong L."/>
            <person name="Tao Y."/>
            <person name="Gao C."/>
            <person name="Wu H."/>
            <person name="Li Y."/>
            <person name="Cui Y."/>
            <person name="Guo X."/>
            <person name="Zheng S."/>
            <person name="Wang B."/>
            <person name="Yu K."/>
            <person name="Liang Q."/>
            <person name="Yang W."/>
            <person name="Lou X."/>
            <person name="Chen J."/>
            <person name="Feng M."/>
            <person name="Jian J."/>
            <person name="Zhang X."/>
            <person name="Luo G."/>
            <person name="Jiang Y."/>
            <person name="Liu J."/>
            <person name="Wang Z."/>
            <person name="Sha Y."/>
            <person name="Zhang B."/>
            <person name="Wu H."/>
            <person name="Tang D."/>
            <person name="Shen Q."/>
            <person name="Xue P."/>
            <person name="Zou S."/>
            <person name="Wang X."/>
            <person name="Liu X."/>
            <person name="Wang F."/>
            <person name="Yang Y."/>
            <person name="An X."/>
            <person name="Dong Z."/>
            <person name="Zhang K."/>
            <person name="Zhang X."/>
            <person name="Luo M.C."/>
            <person name="Dvorak J."/>
            <person name="Tong Y."/>
            <person name="Wang J."/>
            <person name="Yang H."/>
            <person name="Li Z."/>
            <person name="Wang D."/>
            <person name="Zhang A."/>
            <person name="Wang J."/>
        </authorList>
    </citation>
    <scope>NUCLEOTIDE SEQUENCE</scope>
</reference>
<protein>
    <submittedName>
        <fullName evidence="2">Uncharacterized protein</fullName>
    </submittedName>
</protein>
<feature type="region of interest" description="Disordered" evidence="1">
    <location>
        <begin position="50"/>
        <end position="91"/>
    </location>
</feature>
<name>M7Z9M2_TRIUA</name>
<accession>M7Z9M2</accession>
<dbReference type="AlphaFoldDB" id="M7Z9M2"/>
<evidence type="ECO:0000313" key="2">
    <source>
        <dbReference type="EMBL" id="EMS56742.1"/>
    </source>
</evidence>
<feature type="compositionally biased region" description="Gly residues" evidence="1">
    <location>
        <begin position="58"/>
        <end position="68"/>
    </location>
</feature>
<feature type="compositionally biased region" description="Basic and acidic residues" evidence="1">
    <location>
        <begin position="76"/>
        <end position="91"/>
    </location>
</feature>
<proteinExistence type="predicted"/>
<gene>
    <name evidence="2" type="ORF">TRIUR3_31544</name>
</gene>
<evidence type="ECO:0000256" key="1">
    <source>
        <dbReference type="SAM" id="MobiDB-lite"/>
    </source>
</evidence>
<dbReference type="EMBL" id="KD155008">
    <property type="protein sequence ID" value="EMS56742.1"/>
    <property type="molecule type" value="Genomic_DNA"/>
</dbReference>
<sequence>MRGTWHFRRDTLDIGDGRRSHSFGELLGDSQVLRGHRVVVYVAVGLDAKHTGRRGTRSGEGGDTAGGGRRGRRRRGREETKQRTGRPEELLRELGTELVACEAAEETHIRDEEAGASDARRPKARVSGFLPCAVVAGARAFLEKKQ</sequence>
<organism evidence="2">
    <name type="scientific">Triticum urartu</name>
    <name type="common">Red wild einkorn</name>
    <name type="synonym">Crithodium urartu</name>
    <dbReference type="NCBI Taxonomy" id="4572"/>
    <lineage>
        <taxon>Eukaryota</taxon>
        <taxon>Viridiplantae</taxon>
        <taxon>Streptophyta</taxon>
        <taxon>Embryophyta</taxon>
        <taxon>Tracheophyta</taxon>
        <taxon>Spermatophyta</taxon>
        <taxon>Magnoliopsida</taxon>
        <taxon>Liliopsida</taxon>
        <taxon>Poales</taxon>
        <taxon>Poaceae</taxon>
        <taxon>BOP clade</taxon>
        <taxon>Pooideae</taxon>
        <taxon>Triticodae</taxon>
        <taxon>Triticeae</taxon>
        <taxon>Triticinae</taxon>
        <taxon>Triticum</taxon>
    </lineage>
</organism>